<feature type="region of interest" description="Disordered" evidence="7">
    <location>
        <begin position="215"/>
        <end position="300"/>
    </location>
</feature>
<protein>
    <recommendedName>
        <fullName evidence="6">Synaptotagmin-like protein 2</fullName>
    </recommendedName>
</protein>
<dbReference type="InterPro" id="IPR035892">
    <property type="entry name" value="C2_domain_sf"/>
</dbReference>
<dbReference type="CDD" id="cd08393">
    <property type="entry name" value="C2A_SLP-1_2"/>
    <property type="match status" value="1"/>
</dbReference>
<evidence type="ECO:0000313" key="11">
    <source>
        <dbReference type="Proteomes" id="UP000812440"/>
    </source>
</evidence>
<dbReference type="CDD" id="cd04020">
    <property type="entry name" value="C2B_SLP_1-2-3-4"/>
    <property type="match status" value="1"/>
</dbReference>
<evidence type="ECO:0000256" key="6">
    <source>
        <dbReference type="ARBA" id="ARBA00072164"/>
    </source>
</evidence>
<feature type="domain" description="C2" evidence="8">
    <location>
        <begin position="627"/>
        <end position="749"/>
    </location>
</feature>
<dbReference type="SUPFAM" id="SSF49562">
    <property type="entry name" value="C2 domain (Calcium/lipid-binding domain, CaLB)"/>
    <property type="match status" value="2"/>
</dbReference>
<dbReference type="FunFam" id="2.60.40.150:FF:000006">
    <property type="entry name" value="Synaptotagmin-like 5, isoform CRA_a"/>
    <property type="match status" value="1"/>
</dbReference>
<feature type="region of interest" description="Disordered" evidence="7">
    <location>
        <begin position="441"/>
        <end position="535"/>
    </location>
</feature>
<feature type="compositionally biased region" description="Polar residues" evidence="7">
    <location>
        <begin position="457"/>
        <end position="467"/>
    </location>
</feature>
<evidence type="ECO:0000256" key="1">
    <source>
        <dbReference type="ARBA" id="ARBA00004236"/>
    </source>
</evidence>
<dbReference type="PANTHER" id="PTHR45716:SF5">
    <property type="entry name" value="SYNAPTOTAGMIN-LIKE PROTEIN 2"/>
    <property type="match status" value="1"/>
</dbReference>
<keyword evidence="5" id="KW-0472">Membrane</keyword>
<dbReference type="Gene3D" id="6.10.250.3000">
    <property type="match status" value="1"/>
</dbReference>
<dbReference type="AlphaFoldDB" id="A0A8T2K788"/>
<dbReference type="Gene3D" id="2.60.40.150">
    <property type="entry name" value="C2 domain"/>
    <property type="match status" value="2"/>
</dbReference>
<dbReference type="SMART" id="SM00239">
    <property type="entry name" value="C2"/>
    <property type="match status" value="2"/>
</dbReference>
<dbReference type="GO" id="GO:0031267">
    <property type="term" value="F:small GTPase binding"/>
    <property type="evidence" value="ECO:0007669"/>
    <property type="project" value="InterPro"/>
</dbReference>
<comment type="caution">
    <text evidence="10">The sequence shown here is derived from an EMBL/GenBank/DDBJ whole genome shotgun (WGS) entry which is preliminary data.</text>
</comment>
<reference evidence="10" key="1">
    <citation type="thesis" date="2020" institute="ProQuest LLC" country="789 East Eisenhower Parkway, Ann Arbor, MI, USA">
        <title>Comparative Genomics and Chromosome Evolution.</title>
        <authorList>
            <person name="Mudd A.B."/>
        </authorList>
    </citation>
    <scope>NUCLEOTIDE SEQUENCE</scope>
    <source>
        <strain evidence="10">Female2</strain>
        <tissue evidence="10">Blood</tissue>
    </source>
</reference>
<dbReference type="FunFam" id="2.60.40.150:FF:000040">
    <property type="entry name" value="synaptotagmin-like protein 2 isoform X2"/>
    <property type="match status" value="1"/>
</dbReference>
<comment type="subcellular location">
    <subcellularLocation>
        <location evidence="1">Cell membrane</location>
    </subcellularLocation>
</comment>
<evidence type="ECO:0000259" key="9">
    <source>
        <dbReference type="PROSITE" id="PS50916"/>
    </source>
</evidence>
<evidence type="ECO:0000259" key="8">
    <source>
        <dbReference type="PROSITE" id="PS50004"/>
    </source>
</evidence>
<feature type="compositionally biased region" description="Low complexity" evidence="7">
    <location>
        <begin position="220"/>
        <end position="232"/>
    </location>
</feature>
<dbReference type="GO" id="GO:0005886">
    <property type="term" value="C:plasma membrane"/>
    <property type="evidence" value="ECO:0007669"/>
    <property type="project" value="UniProtKB-SubCell"/>
</dbReference>
<evidence type="ECO:0000256" key="5">
    <source>
        <dbReference type="ARBA" id="ARBA00023136"/>
    </source>
</evidence>
<feature type="domain" description="C2" evidence="8">
    <location>
        <begin position="764"/>
        <end position="893"/>
    </location>
</feature>
<dbReference type="OrthoDB" id="195679at2759"/>
<dbReference type="GO" id="GO:0006887">
    <property type="term" value="P:exocytosis"/>
    <property type="evidence" value="ECO:0007669"/>
    <property type="project" value="UniProtKB-KW"/>
</dbReference>
<keyword evidence="4" id="KW-0677">Repeat</keyword>
<keyword evidence="3" id="KW-0268">Exocytosis</keyword>
<accession>A0A8T2K788</accession>
<evidence type="ECO:0000256" key="7">
    <source>
        <dbReference type="SAM" id="MobiDB-lite"/>
    </source>
</evidence>
<feature type="region of interest" description="Disordered" evidence="7">
    <location>
        <begin position="135"/>
        <end position="167"/>
    </location>
</feature>
<feature type="domain" description="RabBD" evidence="9">
    <location>
        <begin position="1"/>
        <end position="57"/>
    </location>
</feature>
<evidence type="ECO:0000313" key="10">
    <source>
        <dbReference type="EMBL" id="KAG8453069.1"/>
    </source>
</evidence>
<dbReference type="PROSITE" id="PS50004">
    <property type="entry name" value="C2"/>
    <property type="match status" value="2"/>
</dbReference>
<sequence>MIDLSFLTEAEQEEILKVLNRDAELKKVEDQRVRNLYDALDDENELKYKSGQWFYEAKSKRHRDKIHGADLVRASIRKRRPPRTLADLSRSYSEGTRKSWVNSVNKDIFIPPELSGLMEEEEFVPVKVENTQSSKRVSFLPPDSNKEVLKNGAVSPSKERRNPFNSMNLEEENFKKNVENQVPVNGTEGRENLYQDVLPYKVKYGIKLPYPETGEFSQVSTGSSNGSMTNGGQAPIPKPRTIPLKKTDSLDRTGSELKREDSAGSTGKPKGILKRRSSSSSTDSETIRMAQKYDPSKIGLPTPIIQMGKNVAAAESFDESPENSLDKLKQVRFSANVHQTPPSPVLEANSGKEIGEFGILEQSNSNIQSVNPVLATLKDPKSGKKSSSELNVQISGEGPTLNGILHSSNEYDGTLNGFNKDLNIKKDDLPLQEYQPELNLSLDTNTSSGPEPLYSEVNKTSGSLHSNPSEDMKPESESSKVSNLDSVDPKQGNEASHPILNALRRSSNKKLPSHVVEEVSSENSNQEKSAPQKANVEVTYEDVAIERSQFSSPEKIKRLSQSVPALLDETDGRDTDSASENSFQLGRHKKTPSSLTNLSGSSGMASLSSVSGSVMSVYSGDFGNVDIKGNIQFAIDYVDDLQEFHIFVAQCKDLAVADVKKQRSDPYVKTYLLPEKAKMGKRKTPVKKKTLNPVYNDVLRYKISKQSLQSQTLNLSVWHNDVLGRNSFLGEVEMNLASWDWNNKQMNWYSLQPRTPAAGIGLERRGEIKLALKYIPEAFAGAKNAGTGEVHIWIKDCSNLPILRGNKINSFVKCTILPDTSRKSRQKTRTVDKTPNPYFNHTMVYDGFREDDLKEACVELTVWDHNKLTNHFLGGLRIGLGTGKSYGTAVDWMDSNAAEATTWERMISTPNTWIEAELPLRMLKMAKMAK</sequence>
<evidence type="ECO:0000256" key="3">
    <source>
        <dbReference type="ARBA" id="ARBA00022483"/>
    </source>
</evidence>
<dbReference type="InterPro" id="IPR043567">
    <property type="entry name" value="SYTL1-5_C2B"/>
</dbReference>
<dbReference type="Pfam" id="PF00168">
    <property type="entry name" value="C2"/>
    <property type="match status" value="2"/>
</dbReference>
<dbReference type="EMBL" id="JAACNH010000002">
    <property type="protein sequence ID" value="KAG8453069.1"/>
    <property type="molecule type" value="Genomic_DNA"/>
</dbReference>
<organism evidence="10 11">
    <name type="scientific">Hymenochirus boettgeri</name>
    <name type="common">Congo dwarf clawed frog</name>
    <dbReference type="NCBI Taxonomy" id="247094"/>
    <lineage>
        <taxon>Eukaryota</taxon>
        <taxon>Metazoa</taxon>
        <taxon>Chordata</taxon>
        <taxon>Craniata</taxon>
        <taxon>Vertebrata</taxon>
        <taxon>Euteleostomi</taxon>
        <taxon>Amphibia</taxon>
        <taxon>Batrachia</taxon>
        <taxon>Anura</taxon>
        <taxon>Pipoidea</taxon>
        <taxon>Pipidae</taxon>
        <taxon>Pipinae</taxon>
        <taxon>Hymenochirus</taxon>
    </lineage>
</organism>
<feature type="compositionally biased region" description="Basic and acidic residues" evidence="7">
    <location>
        <begin position="468"/>
        <end position="478"/>
    </location>
</feature>
<proteinExistence type="predicted"/>
<name>A0A8T2K788_9PIPI</name>
<dbReference type="InterPro" id="IPR000008">
    <property type="entry name" value="C2_dom"/>
</dbReference>
<keyword evidence="11" id="KW-1185">Reference proteome</keyword>
<dbReference type="InterPro" id="IPR010911">
    <property type="entry name" value="Rab_BD"/>
</dbReference>
<dbReference type="GO" id="GO:0006886">
    <property type="term" value="P:intracellular protein transport"/>
    <property type="evidence" value="ECO:0007669"/>
    <property type="project" value="InterPro"/>
</dbReference>
<evidence type="ECO:0000256" key="4">
    <source>
        <dbReference type="ARBA" id="ARBA00022737"/>
    </source>
</evidence>
<dbReference type="PROSITE" id="PS50916">
    <property type="entry name" value="RABBD"/>
    <property type="match status" value="1"/>
</dbReference>
<dbReference type="GO" id="GO:0070382">
    <property type="term" value="C:exocytic vesicle"/>
    <property type="evidence" value="ECO:0007669"/>
    <property type="project" value="TreeGrafter"/>
</dbReference>
<dbReference type="PANTHER" id="PTHR45716">
    <property type="entry name" value="BITESIZE, ISOFORM I"/>
    <property type="match status" value="1"/>
</dbReference>
<gene>
    <name evidence="10" type="ORF">GDO86_004763</name>
</gene>
<feature type="region of interest" description="Disordered" evidence="7">
    <location>
        <begin position="567"/>
        <end position="602"/>
    </location>
</feature>
<dbReference type="Proteomes" id="UP000812440">
    <property type="component" value="Chromosome 2"/>
</dbReference>
<evidence type="ECO:0000256" key="2">
    <source>
        <dbReference type="ARBA" id="ARBA00022475"/>
    </source>
</evidence>
<feature type="region of interest" description="Disordered" evidence="7">
    <location>
        <begin position="378"/>
        <end position="407"/>
    </location>
</feature>
<dbReference type="GO" id="GO:0042043">
    <property type="term" value="F:neurexin family protein binding"/>
    <property type="evidence" value="ECO:0007669"/>
    <property type="project" value="TreeGrafter"/>
</dbReference>
<keyword evidence="2" id="KW-1003">Cell membrane</keyword>
<feature type="compositionally biased region" description="Basic and acidic residues" evidence="7">
    <location>
        <begin position="245"/>
        <end position="262"/>
    </location>
</feature>